<dbReference type="PANTHER" id="PTHR33361:SF2">
    <property type="entry name" value="DUF885 DOMAIN-CONTAINING PROTEIN"/>
    <property type="match status" value="1"/>
</dbReference>
<evidence type="ECO:0000313" key="2">
    <source>
        <dbReference type="Proteomes" id="UP000548326"/>
    </source>
</evidence>
<dbReference type="InterPro" id="IPR010281">
    <property type="entry name" value="DUF885"/>
</dbReference>
<protein>
    <submittedName>
        <fullName evidence="1">Uncharacterized protein (DUF885 family)</fullName>
    </submittedName>
</protein>
<dbReference type="AlphaFoldDB" id="A0A841J871"/>
<dbReference type="Pfam" id="PF05960">
    <property type="entry name" value="DUF885"/>
    <property type="match status" value="1"/>
</dbReference>
<gene>
    <name evidence="1" type="ORF">HDF22_001103</name>
</gene>
<accession>A0A841J871</accession>
<dbReference type="RefSeq" id="WP_183586187.1">
    <property type="nucleotide sequence ID" value="NZ_JACHCA010000003.1"/>
</dbReference>
<name>A0A841J871_9SPHI</name>
<dbReference type="PANTHER" id="PTHR33361">
    <property type="entry name" value="GLR0591 PROTEIN"/>
    <property type="match status" value="1"/>
</dbReference>
<reference evidence="1 2" key="1">
    <citation type="submission" date="2020-08" db="EMBL/GenBank/DDBJ databases">
        <title>Genomic Encyclopedia of Type Strains, Phase IV (KMG-V): Genome sequencing to study the core and pangenomes of soil and plant-associated prokaryotes.</title>
        <authorList>
            <person name="Whitman W."/>
        </authorList>
    </citation>
    <scope>NUCLEOTIDE SEQUENCE [LARGE SCALE GENOMIC DNA]</scope>
    <source>
        <strain evidence="1 2">MP601</strain>
    </source>
</reference>
<evidence type="ECO:0000313" key="1">
    <source>
        <dbReference type="EMBL" id="MBB6126997.1"/>
    </source>
</evidence>
<comment type="caution">
    <text evidence="1">The sequence shown here is derived from an EMBL/GenBank/DDBJ whole genome shotgun (WGS) entry which is preliminary data.</text>
</comment>
<organism evidence="1 2">
    <name type="scientific">Mucilaginibacter lappiensis</name>
    <dbReference type="NCBI Taxonomy" id="354630"/>
    <lineage>
        <taxon>Bacteria</taxon>
        <taxon>Pseudomonadati</taxon>
        <taxon>Bacteroidota</taxon>
        <taxon>Sphingobacteriia</taxon>
        <taxon>Sphingobacteriales</taxon>
        <taxon>Sphingobacteriaceae</taxon>
        <taxon>Mucilaginibacter</taxon>
    </lineage>
</organism>
<dbReference type="EMBL" id="JACHCA010000003">
    <property type="protein sequence ID" value="MBB6126997.1"/>
    <property type="molecule type" value="Genomic_DNA"/>
</dbReference>
<proteinExistence type="predicted"/>
<dbReference type="Proteomes" id="UP000548326">
    <property type="component" value="Unassembled WGS sequence"/>
</dbReference>
<sequence length="429" mass="49687">MKAFIATISLYILLLSHISEQQKFDAFCSKFVNGYKALNLPDLDLSYVTGLERIGSAEALQKQLVFFKSVQAELANYKPGELSPSQKTDYALIAYESELNLERLVLEQDWLKQKPAQIPAGGIINIPNGKAWYAYLLKRWVNADVTPDQIYQFGLTEVSRVQKHIEAIRAQTGLSEDAFYKHLNDSSFFTNDQVQVQQAFEHTKTIVYTNLPKLFNNTNIRPLKIEKGAAKQLAQTPGYYDNDTFYYNLFDKPYNKRQVDWLFIHEAVPGHHYQSSIVGQTKTSAVQQLFFYMGFAEGWAAYTEELGKQLGAYQTPYDEMGKWEWDIVRSVRVPLDVGLNYYGWTDAQALAFWKKNIRNQDDIAQREIARIRRWPAQVVTYKYGALQILHWKEELQKKQGKNFNIKDFHSRVLDHGSLPLFLVKENVFR</sequence>